<evidence type="ECO:0000259" key="7">
    <source>
        <dbReference type="PROSITE" id="PS51900"/>
    </source>
</evidence>
<dbReference type="Pfam" id="PF14659">
    <property type="entry name" value="Phage_int_SAM_3"/>
    <property type="match status" value="1"/>
</dbReference>
<evidence type="ECO:0000256" key="4">
    <source>
        <dbReference type="PROSITE-ProRule" id="PRU01248"/>
    </source>
</evidence>
<accession>A0A502CXF1</accession>
<dbReference type="InterPro" id="IPR010998">
    <property type="entry name" value="Integrase_recombinase_N"/>
</dbReference>
<gene>
    <name evidence="8" type="ORF">EAH86_11450</name>
</gene>
<name>A0A502CXF1_9MICO</name>
<feature type="domain" description="Tyr recombinase" evidence="6">
    <location>
        <begin position="178"/>
        <end position="404"/>
    </location>
</feature>
<keyword evidence="1" id="KW-0229">DNA integration</keyword>
<keyword evidence="2 4" id="KW-0238">DNA-binding</keyword>
<comment type="caution">
    <text evidence="8">The sequence shown here is derived from an EMBL/GenBank/DDBJ whole genome shotgun (WGS) entry which is preliminary data.</text>
</comment>
<feature type="domain" description="Core-binding (CB)" evidence="7">
    <location>
        <begin position="74"/>
        <end position="157"/>
    </location>
</feature>
<dbReference type="InterPro" id="IPR013762">
    <property type="entry name" value="Integrase-like_cat_sf"/>
</dbReference>
<dbReference type="EMBL" id="RCZM01000003">
    <property type="protein sequence ID" value="TPG17344.1"/>
    <property type="molecule type" value="Genomic_DNA"/>
</dbReference>
<dbReference type="Gene3D" id="1.10.150.130">
    <property type="match status" value="1"/>
</dbReference>
<dbReference type="InterPro" id="IPR050090">
    <property type="entry name" value="Tyrosine_recombinase_XerCD"/>
</dbReference>
<dbReference type="PANTHER" id="PTHR30349">
    <property type="entry name" value="PHAGE INTEGRASE-RELATED"/>
    <property type="match status" value="1"/>
</dbReference>
<dbReference type="GO" id="GO:0003677">
    <property type="term" value="F:DNA binding"/>
    <property type="evidence" value="ECO:0007669"/>
    <property type="project" value="UniProtKB-UniRule"/>
</dbReference>
<sequence>MKGRRRLSAEETTSSKYRGADGRWHARVTMGTRLDGQPDRKHISRSAKGELDRAVRALERSRDTGQYTWTESDPALGQWLEHWLENVLPSTVRWKTLSTYRSQMRVHIVPALGSIRLSSLRPETLEQHYRRMLDAGSSASLVHAVHRVLRSGLNEAVRRQRLASNPAMIARPPRVPFTEVEPLTRSECQAILQAARIGRNGARWSVALSLGLRQGEALGITWADIDFAKSTLQIRRAVQRRTWEHGCIVEGTRAPTCGHKRGAECPGRRNGGIQLVETKTRASRRTIALPAPLVDELRTHRVRQAEERLVAGELWHADPDLVFPDDFGRAMDPARDWREWKALLKEAGVRDARLHDARHTAATLLLIQGVDLRTVMAIMGWTEMGTAQRYSHAVDELRVEAARRRGESLWPAQTSDATSVRG</sequence>
<evidence type="ECO:0000256" key="3">
    <source>
        <dbReference type="ARBA" id="ARBA00023172"/>
    </source>
</evidence>
<protein>
    <submittedName>
        <fullName evidence="8">Site-specific integrase</fullName>
    </submittedName>
</protein>
<dbReference type="SUPFAM" id="SSF56349">
    <property type="entry name" value="DNA breaking-rejoining enzymes"/>
    <property type="match status" value="1"/>
</dbReference>
<feature type="region of interest" description="Disordered" evidence="5">
    <location>
        <begin position="1"/>
        <end position="23"/>
    </location>
</feature>
<dbReference type="GO" id="GO:0006310">
    <property type="term" value="P:DNA recombination"/>
    <property type="evidence" value="ECO:0007669"/>
    <property type="project" value="UniProtKB-KW"/>
</dbReference>
<evidence type="ECO:0000313" key="8">
    <source>
        <dbReference type="EMBL" id="TPG17344.1"/>
    </source>
</evidence>
<dbReference type="Pfam" id="PF00589">
    <property type="entry name" value="Phage_integrase"/>
    <property type="match status" value="1"/>
</dbReference>
<dbReference type="InterPro" id="IPR044068">
    <property type="entry name" value="CB"/>
</dbReference>
<evidence type="ECO:0000256" key="1">
    <source>
        <dbReference type="ARBA" id="ARBA00022908"/>
    </source>
</evidence>
<dbReference type="InterPro" id="IPR004107">
    <property type="entry name" value="Integrase_SAM-like_N"/>
</dbReference>
<reference evidence="8 9" key="1">
    <citation type="journal article" date="2019" name="Environ. Microbiol.">
        <title>Species interactions and distinct microbial communities in high Arctic permafrost affected cryosols are associated with the CH4 and CO2 gas fluxes.</title>
        <authorList>
            <person name="Altshuler I."/>
            <person name="Hamel J."/>
            <person name="Turney S."/>
            <person name="Magnuson E."/>
            <person name="Levesque R."/>
            <person name="Greer C."/>
            <person name="Whyte L.G."/>
        </authorList>
    </citation>
    <scope>NUCLEOTIDE SEQUENCE [LARGE SCALE GENOMIC DNA]</scope>
    <source>
        <strain evidence="8 9">S9.3A</strain>
    </source>
</reference>
<dbReference type="InterPro" id="IPR011010">
    <property type="entry name" value="DNA_brk_join_enz"/>
</dbReference>
<dbReference type="InterPro" id="IPR002104">
    <property type="entry name" value="Integrase_catalytic"/>
</dbReference>
<evidence type="ECO:0000256" key="5">
    <source>
        <dbReference type="SAM" id="MobiDB-lite"/>
    </source>
</evidence>
<dbReference type="PROSITE" id="PS51900">
    <property type="entry name" value="CB"/>
    <property type="match status" value="1"/>
</dbReference>
<dbReference type="OrthoDB" id="1822491at2"/>
<keyword evidence="3" id="KW-0233">DNA recombination</keyword>
<dbReference type="PROSITE" id="PS51898">
    <property type="entry name" value="TYR_RECOMBINASE"/>
    <property type="match status" value="1"/>
</dbReference>
<dbReference type="PANTHER" id="PTHR30349:SF91">
    <property type="entry name" value="INTA PROTEIN"/>
    <property type="match status" value="1"/>
</dbReference>
<keyword evidence="9" id="KW-1185">Reference proteome</keyword>
<dbReference type="GO" id="GO:0015074">
    <property type="term" value="P:DNA integration"/>
    <property type="evidence" value="ECO:0007669"/>
    <property type="project" value="UniProtKB-KW"/>
</dbReference>
<organism evidence="8 9">
    <name type="scientific">Pedococcus bigeumensis</name>
    <dbReference type="NCBI Taxonomy" id="433644"/>
    <lineage>
        <taxon>Bacteria</taxon>
        <taxon>Bacillati</taxon>
        <taxon>Actinomycetota</taxon>
        <taxon>Actinomycetes</taxon>
        <taxon>Micrococcales</taxon>
        <taxon>Intrasporangiaceae</taxon>
        <taxon>Pedococcus</taxon>
    </lineage>
</organism>
<dbReference type="Gene3D" id="1.10.443.10">
    <property type="entry name" value="Intergrase catalytic core"/>
    <property type="match status" value="1"/>
</dbReference>
<proteinExistence type="predicted"/>
<dbReference type="Proteomes" id="UP000317722">
    <property type="component" value="Unassembled WGS sequence"/>
</dbReference>
<dbReference type="AlphaFoldDB" id="A0A502CXF1"/>
<evidence type="ECO:0000259" key="6">
    <source>
        <dbReference type="PROSITE" id="PS51898"/>
    </source>
</evidence>
<evidence type="ECO:0000256" key="2">
    <source>
        <dbReference type="ARBA" id="ARBA00023125"/>
    </source>
</evidence>
<dbReference type="CDD" id="cd01189">
    <property type="entry name" value="INT_ICEBs1_C_like"/>
    <property type="match status" value="1"/>
</dbReference>
<evidence type="ECO:0000313" key="9">
    <source>
        <dbReference type="Proteomes" id="UP000317722"/>
    </source>
</evidence>